<proteinExistence type="predicted"/>
<protein>
    <submittedName>
        <fullName evidence="1">Uncharacterized protein</fullName>
    </submittedName>
</protein>
<name>A0ABQ4MNG0_9BACL</name>
<accession>A0ABQ4MNG0</accession>
<dbReference type="EMBL" id="BOSM01000002">
    <property type="protein sequence ID" value="GIP57523.1"/>
    <property type="molecule type" value="Genomic_DNA"/>
</dbReference>
<reference evidence="1 2" key="1">
    <citation type="submission" date="2021-03" db="EMBL/GenBank/DDBJ databases">
        <title>Antimicrobial resistance genes in bacteria isolated from Japanese honey, and their potential for conferring macrolide and lincosamide resistance in the American foulbrood pathogen Paenibacillus larvae.</title>
        <authorList>
            <person name="Okamoto M."/>
            <person name="Kumagai M."/>
            <person name="Kanamori H."/>
            <person name="Takamatsu D."/>
        </authorList>
    </citation>
    <scope>NUCLEOTIDE SEQUENCE [LARGE SCALE GENOMIC DNA]</scope>
    <source>
        <strain evidence="1 2">J15TS10</strain>
    </source>
</reference>
<dbReference type="Proteomes" id="UP000681290">
    <property type="component" value="Unassembled WGS sequence"/>
</dbReference>
<evidence type="ECO:0000313" key="2">
    <source>
        <dbReference type="Proteomes" id="UP000681290"/>
    </source>
</evidence>
<comment type="caution">
    <text evidence="1">The sequence shown here is derived from an EMBL/GenBank/DDBJ whole genome shotgun (WGS) entry which is preliminary data.</text>
</comment>
<sequence>MRKQPHGGKKSYLEKEGENMKIEKIRDKEISLDIKGQGCGNDCFEEKVWVGATNGNTKGCVIYENVYTPKTTSWW</sequence>
<evidence type="ECO:0000313" key="1">
    <source>
        <dbReference type="EMBL" id="GIP57523.1"/>
    </source>
</evidence>
<keyword evidence="2" id="KW-1185">Reference proteome</keyword>
<gene>
    <name evidence="1" type="ORF">J15TS10_13370</name>
</gene>
<organism evidence="1 2">
    <name type="scientific">Paenibacillus woosongensis</name>
    <dbReference type="NCBI Taxonomy" id="307580"/>
    <lineage>
        <taxon>Bacteria</taxon>
        <taxon>Bacillati</taxon>
        <taxon>Bacillota</taxon>
        <taxon>Bacilli</taxon>
        <taxon>Bacillales</taxon>
        <taxon>Paenibacillaceae</taxon>
        <taxon>Paenibacillus</taxon>
    </lineage>
</organism>
<dbReference type="RefSeq" id="WP_213589816.1">
    <property type="nucleotide sequence ID" value="NZ_BOSM01000002.1"/>
</dbReference>